<protein>
    <submittedName>
        <fullName evidence="4">Poly-gamma-glutamate synthesis protein (Capsule biosynthesis protein)</fullName>
    </submittedName>
</protein>
<dbReference type="PANTHER" id="PTHR33393:SF13">
    <property type="entry name" value="PGA BIOSYNTHESIS PROTEIN CAPA"/>
    <property type="match status" value="1"/>
</dbReference>
<dbReference type="STRING" id="553466.SAMN04487950_4121"/>
<keyword evidence="5" id="KW-1185">Reference proteome</keyword>
<organism evidence="4 5">
    <name type="scientific">Halogranum rubrum</name>
    <dbReference type="NCBI Taxonomy" id="553466"/>
    <lineage>
        <taxon>Archaea</taxon>
        <taxon>Methanobacteriati</taxon>
        <taxon>Methanobacteriota</taxon>
        <taxon>Stenosarchaea group</taxon>
        <taxon>Halobacteria</taxon>
        <taxon>Halobacteriales</taxon>
        <taxon>Haloferacaceae</taxon>
    </lineage>
</organism>
<dbReference type="Proteomes" id="UP000199607">
    <property type="component" value="Unassembled WGS sequence"/>
</dbReference>
<dbReference type="Gene3D" id="3.60.21.10">
    <property type="match status" value="1"/>
</dbReference>
<evidence type="ECO:0000256" key="1">
    <source>
        <dbReference type="ARBA" id="ARBA00005662"/>
    </source>
</evidence>
<dbReference type="Pfam" id="PF09587">
    <property type="entry name" value="PGA_cap"/>
    <property type="match status" value="1"/>
</dbReference>
<sequence length="445" mass="48856">MTTTHTDRLVLAGDRPESTDDSDRPTRRVFLAGDCIYQGGLAADPIADSLAERITAADHALVNLEAPVPGDGEPITKSGPAKASDPRAAELLTDAGFDVACLANNHIMDYGEDGLDATFDACDAAGLQTVGAGENQQAALDPLELTVGETSLAVVNVCEREFGVAEHDTPGTAWASHRSTERRIAEAAAANDFVLVVAHGGVEFTPLPPQQRQAQLRGFVDAGADAVVGHHPHVAQGWEVYDDVPICYSLGNFLFDQTNRPSTKWGLCVELTLQGDTLTGIDLIPTELVDGVVGEMGREREVGEHLDYLHRVSEITADRERLRAYWQEIAVRLFEQRYRNWLRAGTASGPLQLLKDPKASLGDDVWDADDRRTELLTLLNVVRNESHRDAIETALAVQTGDIRDRRTPEIRRDVRELLSWTEDQQLYDLPTSRERVVRAVLGRFR</sequence>
<evidence type="ECO:0000259" key="3">
    <source>
        <dbReference type="SMART" id="SM00854"/>
    </source>
</evidence>
<evidence type="ECO:0000256" key="2">
    <source>
        <dbReference type="SAM" id="MobiDB-lite"/>
    </source>
</evidence>
<comment type="similarity">
    <text evidence="1">Belongs to the CapA family.</text>
</comment>
<name>A0A1I4IH05_9EURY</name>
<feature type="region of interest" description="Disordered" evidence="2">
    <location>
        <begin position="1"/>
        <end position="25"/>
    </location>
</feature>
<dbReference type="AlphaFoldDB" id="A0A1I4IH05"/>
<evidence type="ECO:0000313" key="4">
    <source>
        <dbReference type="EMBL" id="SFL53652.1"/>
    </source>
</evidence>
<feature type="domain" description="Capsule synthesis protein CapA" evidence="3">
    <location>
        <begin position="28"/>
        <end position="257"/>
    </location>
</feature>
<dbReference type="SMART" id="SM00854">
    <property type="entry name" value="PGA_cap"/>
    <property type="match status" value="1"/>
</dbReference>
<dbReference type="RefSeq" id="WP_089872003.1">
    <property type="nucleotide sequence ID" value="NZ_FOTC01000008.1"/>
</dbReference>
<dbReference type="CDD" id="cd07381">
    <property type="entry name" value="MPP_CapA"/>
    <property type="match status" value="1"/>
</dbReference>
<dbReference type="SUPFAM" id="SSF56300">
    <property type="entry name" value="Metallo-dependent phosphatases"/>
    <property type="match status" value="1"/>
</dbReference>
<reference evidence="5" key="1">
    <citation type="submission" date="2016-10" db="EMBL/GenBank/DDBJ databases">
        <authorList>
            <person name="Varghese N."/>
            <person name="Submissions S."/>
        </authorList>
    </citation>
    <scope>NUCLEOTIDE SEQUENCE [LARGE SCALE GENOMIC DNA]</scope>
    <source>
        <strain evidence="5">CGMCC 1.7738</strain>
    </source>
</reference>
<accession>A0A1I4IH05</accession>
<proteinExistence type="inferred from homology"/>
<dbReference type="EMBL" id="FOTC01000008">
    <property type="protein sequence ID" value="SFL53652.1"/>
    <property type="molecule type" value="Genomic_DNA"/>
</dbReference>
<evidence type="ECO:0000313" key="5">
    <source>
        <dbReference type="Proteomes" id="UP000199607"/>
    </source>
</evidence>
<dbReference type="InterPro" id="IPR029052">
    <property type="entry name" value="Metallo-depent_PP-like"/>
</dbReference>
<gene>
    <name evidence="4" type="ORF">SAMN04487950_4121</name>
</gene>
<dbReference type="PANTHER" id="PTHR33393">
    <property type="entry name" value="POLYGLUTAMINE SYNTHESIS ACCESSORY PROTEIN RV0574C-RELATED"/>
    <property type="match status" value="1"/>
</dbReference>
<dbReference type="InterPro" id="IPR019079">
    <property type="entry name" value="Capsule_synth_CapA"/>
</dbReference>
<dbReference type="InterPro" id="IPR052169">
    <property type="entry name" value="CW_Biosynth-Accessory"/>
</dbReference>